<feature type="compositionally biased region" description="Basic and acidic residues" evidence="1">
    <location>
        <begin position="244"/>
        <end position="253"/>
    </location>
</feature>
<dbReference type="Proteomes" id="UP000450000">
    <property type="component" value="Unassembled WGS sequence"/>
</dbReference>
<protein>
    <submittedName>
        <fullName evidence="2">Uncharacterized protein</fullName>
    </submittedName>
</protein>
<feature type="region of interest" description="Disordered" evidence="1">
    <location>
        <begin position="183"/>
        <end position="257"/>
    </location>
</feature>
<dbReference type="EMBL" id="WBOF01000004">
    <property type="protein sequence ID" value="MQS17217.1"/>
    <property type="molecule type" value="Genomic_DNA"/>
</dbReference>
<gene>
    <name evidence="2" type="ORF">F7Q99_34825</name>
</gene>
<evidence type="ECO:0000313" key="2">
    <source>
        <dbReference type="EMBL" id="MQS17217.1"/>
    </source>
</evidence>
<proteinExistence type="predicted"/>
<dbReference type="OrthoDB" id="4319846at2"/>
<evidence type="ECO:0000256" key="1">
    <source>
        <dbReference type="SAM" id="MobiDB-lite"/>
    </source>
</evidence>
<organism evidence="2 3">
    <name type="scientific">Streptomyces kaniharaensis</name>
    <dbReference type="NCBI Taxonomy" id="212423"/>
    <lineage>
        <taxon>Bacteria</taxon>
        <taxon>Bacillati</taxon>
        <taxon>Actinomycetota</taxon>
        <taxon>Actinomycetes</taxon>
        <taxon>Kitasatosporales</taxon>
        <taxon>Streptomycetaceae</taxon>
        <taxon>Streptomyces</taxon>
    </lineage>
</organism>
<keyword evidence="3" id="KW-1185">Reference proteome</keyword>
<comment type="caution">
    <text evidence="2">The sequence shown here is derived from an EMBL/GenBank/DDBJ whole genome shotgun (WGS) entry which is preliminary data.</text>
</comment>
<dbReference type="AlphaFoldDB" id="A0A6N7L379"/>
<name>A0A6N7L379_9ACTN</name>
<reference evidence="2 3" key="1">
    <citation type="submission" date="2019-09" db="EMBL/GenBank/DDBJ databases">
        <title>Genome Sequences of Streptomyces kaniharaensis ATCC 21070.</title>
        <authorList>
            <person name="Zhu W."/>
            <person name="De Crecy-Lagard V."/>
            <person name="Richards N.G."/>
        </authorList>
    </citation>
    <scope>NUCLEOTIDE SEQUENCE [LARGE SCALE GENOMIC DNA]</scope>
    <source>
        <strain evidence="2 3">SF-557</strain>
    </source>
</reference>
<sequence>MRLVTSPFYADIALAVYVKVKALGMREEGCQARSSTIASYLNLSKASVERGLAQLSQPAPDQVVELLSQRRTLRGGQGTSALRRIRPMSRTETFVWVPVAAAEDLTPRQLRAYAIIAYAQAVGIQLTEGELAGSLFHHSGQKAGQQLTVTAAGQVVDELEAARWLTIRRRAGARGRHLFTAHDIAPTPAPQEEEGSGLAGPALDGDADQAQQGHTGVLPAEAGSPPVGEGSGPLADEGSLANEESLRTDRPEDAGALDSSAVGEIEVVEGAASVENPLVPGPRSRPSAVLALRADAHNQPAIPKPRTGGSTESRRTYNGPQLTLSPAIYAVLEPVHWLLERVDSAFVARKIAREVGRQLREGMAAERISHRLAIRAARTMASEIRDPGRWLLGVALPRWGCGHQDCESGVMWSSGRRCDVCAEVVADRAAARQRDQRLAEGLCPEHGTRPGPAGSCTDCVLDDAIRRPVPAARPEPAGPPRGACTGCGARIFLIGQAVVDSSCQLCRSEVSGLPRVAARSSCPAVEPATCVGGADGAACDRPALPARSVCVRHRIVEIATAV</sequence>
<accession>A0A6N7L379</accession>
<evidence type="ECO:0000313" key="3">
    <source>
        <dbReference type="Proteomes" id="UP000450000"/>
    </source>
</evidence>
<dbReference type="RefSeq" id="WP_153469718.1">
    <property type="nucleotide sequence ID" value="NZ_WBOF01000004.1"/>
</dbReference>